<sequence length="178" mass="20240">MRLEKQNHLTIVLFVVYMLLLISIILFKLPFYSAELSDGIRVINLIPLQGSFDASGVIVFREIRDNILIFIPFGIYLCLLKNEWRFVRKAFAVIALSLTFEVLQFIFALGRTDVTDILSNSLGGIIGIAVYATLVKIFKSRTNKIVTAVGLIATIYVAARFAHLFYLNHFVMRQLPPR</sequence>
<evidence type="ECO:0000313" key="3">
    <source>
        <dbReference type="EMBL" id="GGA37923.1"/>
    </source>
</evidence>
<dbReference type="PANTHER" id="PTHR36834:SF2">
    <property type="entry name" value="MEMBRANE PROTEIN"/>
    <property type="match status" value="1"/>
</dbReference>
<feature type="transmembrane region" description="Helical" evidence="1">
    <location>
        <begin position="145"/>
        <end position="166"/>
    </location>
</feature>
<feature type="transmembrane region" description="Helical" evidence="1">
    <location>
        <begin position="7"/>
        <end position="27"/>
    </location>
</feature>
<dbReference type="RefSeq" id="WP_094095754.1">
    <property type="nucleotide sequence ID" value="NZ_BMHF01000007.1"/>
</dbReference>
<keyword evidence="4" id="KW-1185">Reference proteome</keyword>
<reference evidence="4" key="1">
    <citation type="journal article" date="2019" name="Int. J. Syst. Evol. Microbiol.">
        <title>The Global Catalogue of Microorganisms (GCM) 10K type strain sequencing project: providing services to taxonomists for standard genome sequencing and annotation.</title>
        <authorList>
            <consortium name="The Broad Institute Genomics Platform"/>
            <consortium name="The Broad Institute Genome Sequencing Center for Infectious Disease"/>
            <person name="Wu L."/>
            <person name="Ma J."/>
        </authorList>
    </citation>
    <scope>NUCLEOTIDE SEQUENCE [LARGE SCALE GENOMIC DNA]</scope>
    <source>
        <strain evidence="4">CGMCC 1.15044</strain>
    </source>
</reference>
<dbReference type="EMBL" id="BMHF01000007">
    <property type="protein sequence ID" value="GGA37923.1"/>
    <property type="molecule type" value="Genomic_DNA"/>
</dbReference>
<dbReference type="InterPro" id="IPR006976">
    <property type="entry name" value="VanZ-like"/>
</dbReference>
<feature type="transmembrane region" description="Helical" evidence="1">
    <location>
        <begin position="91"/>
        <end position="111"/>
    </location>
</feature>
<dbReference type="InterPro" id="IPR053150">
    <property type="entry name" value="Teicoplanin_resist-assoc"/>
</dbReference>
<proteinExistence type="predicted"/>
<organism evidence="3 4">
    <name type="scientific">Paenibacillus physcomitrellae</name>
    <dbReference type="NCBI Taxonomy" id="1619311"/>
    <lineage>
        <taxon>Bacteria</taxon>
        <taxon>Bacillati</taxon>
        <taxon>Bacillota</taxon>
        <taxon>Bacilli</taxon>
        <taxon>Bacillales</taxon>
        <taxon>Paenibacillaceae</taxon>
        <taxon>Paenibacillus</taxon>
    </lineage>
</organism>
<feature type="domain" description="VanZ-like" evidence="2">
    <location>
        <begin position="14"/>
        <end position="133"/>
    </location>
</feature>
<comment type="caution">
    <text evidence="3">The sequence shown here is derived from an EMBL/GenBank/DDBJ whole genome shotgun (WGS) entry which is preliminary data.</text>
</comment>
<gene>
    <name evidence="3" type="primary">vanZ</name>
    <name evidence="3" type="ORF">GCM10010917_23950</name>
</gene>
<feature type="transmembrane region" description="Helical" evidence="1">
    <location>
        <begin position="117"/>
        <end position="138"/>
    </location>
</feature>
<keyword evidence="1" id="KW-1133">Transmembrane helix</keyword>
<evidence type="ECO:0000313" key="4">
    <source>
        <dbReference type="Proteomes" id="UP000609323"/>
    </source>
</evidence>
<evidence type="ECO:0000259" key="2">
    <source>
        <dbReference type="Pfam" id="PF04892"/>
    </source>
</evidence>
<dbReference type="Pfam" id="PF04892">
    <property type="entry name" value="VanZ"/>
    <property type="match status" value="1"/>
</dbReference>
<dbReference type="Proteomes" id="UP000609323">
    <property type="component" value="Unassembled WGS sequence"/>
</dbReference>
<name>A0ABQ1G6U8_9BACL</name>
<keyword evidence="1" id="KW-0812">Transmembrane</keyword>
<keyword evidence="1" id="KW-0472">Membrane</keyword>
<evidence type="ECO:0000256" key="1">
    <source>
        <dbReference type="SAM" id="Phobius"/>
    </source>
</evidence>
<accession>A0ABQ1G6U8</accession>
<protein>
    <submittedName>
        <fullName evidence="3">VanZ family protein</fullName>
    </submittedName>
</protein>
<feature type="transmembrane region" description="Helical" evidence="1">
    <location>
        <begin position="63"/>
        <end position="79"/>
    </location>
</feature>
<dbReference type="PANTHER" id="PTHR36834">
    <property type="entry name" value="MEMBRANE PROTEIN-RELATED"/>
    <property type="match status" value="1"/>
</dbReference>